<proteinExistence type="predicted"/>
<evidence type="ECO:0000313" key="2">
    <source>
        <dbReference type="Proteomes" id="UP000831701"/>
    </source>
</evidence>
<dbReference type="Proteomes" id="UP000831701">
    <property type="component" value="Chromosome 9"/>
</dbReference>
<keyword evidence="2" id="KW-1185">Reference proteome</keyword>
<comment type="caution">
    <text evidence="1">The sequence shown here is derived from an EMBL/GenBank/DDBJ whole genome shotgun (WGS) entry which is preliminary data.</text>
</comment>
<dbReference type="EMBL" id="CM041539">
    <property type="protein sequence ID" value="KAI3367270.1"/>
    <property type="molecule type" value="Genomic_DNA"/>
</dbReference>
<name>A0ACB8WHV2_9TELE</name>
<protein>
    <submittedName>
        <fullName evidence="1">Uncharacterized protein</fullName>
    </submittedName>
</protein>
<reference evidence="1" key="1">
    <citation type="submission" date="2022-04" db="EMBL/GenBank/DDBJ databases">
        <title>Jade perch genome.</title>
        <authorList>
            <person name="Chao B."/>
        </authorList>
    </citation>
    <scope>NUCLEOTIDE SEQUENCE</scope>
    <source>
        <strain evidence="1">CB-2022</strain>
    </source>
</reference>
<gene>
    <name evidence="1" type="ORF">L3Q82_008316</name>
</gene>
<accession>A0ACB8WHV2</accession>
<sequence>MKHSEEEDRAYEASTRVCRSVPSSTNPRPRPSRTSSPTTIHSVGYCAKPFKWCTVELDGVCLPLLLDTAASRSLFSESTVRQLFPRQSITAGAEELYGYSHAKIGMVGTCAFSVRYGSRFLLAFTFQVFRHGANLLGFDLFCALGFSIMDNTGTAILTVRQHSAAGLGSLNTFNHQPLIDPTLSPVHLYAAFPCPYVTMSRPSCRSCWTLASLRGLMLHPGSPTWWWQERSRAACTPVSTFDSQTKQLFLTNAYNEGAVR</sequence>
<evidence type="ECO:0000313" key="1">
    <source>
        <dbReference type="EMBL" id="KAI3367270.1"/>
    </source>
</evidence>
<organism evidence="1 2">
    <name type="scientific">Scortum barcoo</name>
    <name type="common">barcoo grunter</name>
    <dbReference type="NCBI Taxonomy" id="214431"/>
    <lineage>
        <taxon>Eukaryota</taxon>
        <taxon>Metazoa</taxon>
        <taxon>Chordata</taxon>
        <taxon>Craniata</taxon>
        <taxon>Vertebrata</taxon>
        <taxon>Euteleostomi</taxon>
        <taxon>Actinopterygii</taxon>
        <taxon>Neopterygii</taxon>
        <taxon>Teleostei</taxon>
        <taxon>Neoteleostei</taxon>
        <taxon>Acanthomorphata</taxon>
        <taxon>Eupercaria</taxon>
        <taxon>Centrarchiformes</taxon>
        <taxon>Terapontoidei</taxon>
        <taxon>Terapontidae</taxon>
        <taxon>Scortum</taxon>
    </lineage>
</organism>